<feature type="signal peptide" evidence="1">
    <location>
        <begin position="1"/>
        <end position="26"/>
    </location>
</feature>
<name>A0A2T0UIZ5_9ACTN</name>
<keyword evidence="1" id="KW-0732">Signal</keyword>
<evidence type="ECO:0000313" key="3">
    <source>
        <dbReference type="Proteomes" id="UP000238176"/>
    </source>
</evidence>
<organism evidence="2 3">
    <name type="scientific">Glycomyces artemisiae</name>
    <dbReference type="NCBI Taxonomy" id="1076443"/>
    <lineage>
        <taxon>Bacteria</taxon>
        <taxon>Bacillati</taxon>
        <taxon>Actinomycetota</taxon>
        <taxon>Actinomycetes</taxon>
        <taxon>Glycomycetales</taxon>
        <taxon>Glycomycetaceae</taxon>
        <taxon>Glycomyces</taxon>
    </lineage>
</organism>
<dbReference type="EMBL" id="PVTJ01000006">
    <property type="protein sequence ID" value="PRY57854.1"/>
    <property type="molecule type" value="Genomic_DNA"/>
</dbReference>
<keyword evidence="3" id="KW-1185">Reference proteome</keyword>
<evidence type="ECO:0000313" key="2">
    <source>
        <dbReference type="EMBL" id="PRY57854.1"/>
    </source>
</evidence>
<gene>
    <name evidence="2" type="ORF">B0I28_106277</name>
</gene>
<dbReference type="AlphaFoldDB" id="A0A2T0UIZ5"/>
<dbReference type="PROSITE" id="PS51257">
    <property type="entry name" value="PROKAR_LIPOPROTEIN"/>
    <property type="match status" value="1"/>
</dbReference>
<dbReference type="Proteomes" id="UP000238176">
    <property type="component" value="Unassembled WGS sequence"/>
</dbReference>
<evidence type="ECO:0000256" key="1">
    <source>
        <dbReference type="SAM" id="SignalP"/>
    </source>
</evidence>
<feature type="chain" id="PRO_5038816430" evidence="1">
    <location>
        <begin position="27"/>
        <end position="194"/>
    </location>
</feature>
<accession>A0A2T0UIZ5</accession>
<reference evidence="2 3" key="1">
    <citation type="submission" date="2018-03" db="EMBL/GenBank/DDBJ databases">
        <title>Genomic Encyclopedia of Type Strains, Phase III (KMG-III): the genomes of soil and plant-associated and newly described type strains.</title>
        <authorList>
            <person name="Whitman W."/>
        </authorList>
    </citation>
    <scope>NUCLEOTIDE SEQUENCE [LARGE SCALE GENOMIC DNA]</scope>
    <source>
        <strain evidence="2 3">CGMCC 4.7067</strain>
    </source>
</reference>
<sequence>MKGSAVRTLRLAGVAAVGLLVLGACGSQQGAALFVGDERVPESTIDGYVTTIADFREEQGEDLSVFDYSGDREQVVVYVLYSELGHAIGLDPVDGAGADELETIALEAEQYFQALVAESEPRPLTEDEVARIAEAAQTDANVAGYSQEDLELLAGFTDDLAAYVEEYDISVNPRYGDFDLSPLPSVFPVEVPQR</sequence>
<protein>
    <submittedName>
        <fullName evidence="2">Uncharacterized protein</fullName>
    </submittedName>
</protein>
<proteinExistence type="predicted"/>
<comment type="caution">
    <text evidence="2">The sequence shown here is derived from an EMBL/GenBank/DDBJ whole genome shotgun (WGS) entry which is preliminary data.</text>
</comment>